<dbReference type="InterPro" id="IPR013823">
    <property type="entry name" value="Ribosomal_bL12_C"/>
</dbReference>
<feature type="transmembrane region" description="Helical" evidence="3">
    <location>
        <begin position="6"/>
        <end position="25"/>
    </location>
</feature>
<dbReference type="OrthoDB" id="9811748at2"/>
<dbReference type="GO" id="GO:0006412">
    <property type="term" value="P:translation"/>
    <property type="evidence" value="ECO:0007669"/>
    <property type="project" value="InterPro"/>
</dbReference>
<dbReference type="eggNOG" id="COG0222">
    <property type="taxonomic scope" value="Bacteria"/>
</dbReference>
<evidence type="ECO:0000313" key="6">
    <source>
        <dbReference type="Proteomes" id="UP000010367"/>
    </source>
</evidence>
<reference evidence="5 6" key="1">
    <citation type="submission" date="2012-06" db="EMBL/GenBank/DDBJ databases">
        <title>Finished chromosome of genome of Oscillatoria acuminata PCC 6304.</title>
        <authorList>
            <consortium name="US DOE Joint Genome Institute"/>
            <person name="Gugger M."/>
            <person name="Coursin T."/>
            <person name="Rippka R."/>
            <person name="Tandeau De Marsac N."/>
            <person name="Huntemann M."/>
            <person name="Wei C.-L."/>
            <person name="Han J."/>
            <person name="Detter J.C."/>
            <person name="Han C."/>
            <person name="Tapia R."/>
            <person name="Davenport K."/>
            <person name="Daligault H."/>
            <person name="Erkkila T."/>
            <person name="Gu W."/>
            <person name="Munk A.C.C."/>
            <person name="Teshima H."/>
            <person name="Xu Y."/>
            <person name="Chain P."/>
            <person name="Chen A."/>
            <person name="Krypides N."/>
            <person name="Mavromatis K."/>
            <person name="Markowitz V."/>
            <person name="Szeto E."/>
            <person name="Ivanova N."/>
            <person name="Mikhailova N."/>
            <person name="Ovchinnikova G."/>
            <person name="Pagani I."/>
            <person name="Pati A."/>
            <person name="Goodwin L."/>
            <person name="Peters L."/>
            <person name="Pitluck S."/>
            <person name="Woyke T."/>
            <person name="Kerfeld C."/>
        </authorList>
    </citation>
    <scope>NUCLEOTIDE SEQUENCE [LARGE SCALE GENOMIC DNA]</scope>
    <source>
        <strain evidence="5 6">PCC 6304</strain>
    </source>
</reference>
<dbReference type="Gene3D" id="3.30.1390.10">
    <property type="match status" value="1"/>
</dbReference>
<keyword evidence="3" id="KW-0812">Transmembrane</keyword>
<dbReference type="AlphaFoldDB" id="K9TPA8"/>
<evidence type="ECO:0000256" key="3">
    <source>
        <dbReference type="SAM" id="Phobius"/>
    </source>
</evidence>
<evidence type="ECO:0000256" key="2">
    <source>
        <dbReference type="ARBA" id="ARBA00023274"/>
    </source>
</evidence>
<sequence>MESVIISIFIIAVSGLTWIGLFAVIQKVRLPNALKPQENLLKPIERQRWDNPTPTKTDRRLTQIEQKLDLILHHLDIEIPELEDNNPLTLSPEFCTVILQFVPPESKIATLKTVRVLTELGLKEAKNLIESAPQIILQQIPASEAESAKRQLEQSGARVTLQ</sequence>
<dbReference type="GO" id="GO:1990904">
    <property type="term" value="C:ribonucleoprotein complex"/>
    <property type="evidence" value="ECO:0007669"/>
    <property type="project" value="UniProtKB-KW"/>
</dbReference>
<dbReference type="GO" id="GO:0005840">
    <property type="term" value="C:ribosome"/>
    <property type="evidence" value="ECO:0007669"/>
    <property type="project" value="UniProtKB-KW"/>
</dbReference>
<name>K9TPA8_9CYAN</name>
<dbReference type="SUPFAM" id="SSF54736">
    <property type="entry name" value="ClpS-like"/>
    <property type="match status" value="1"/>
</dbReference>
<keyword evidence="3" id="KW-0472">Membrane</keyword>
<proteinExistence type="predicted"/>
<evidence type="ECO:0000313" key="5">
    <source>
        <dbReference type="EMBL" id="AFY84243.1"/>
    </source>
</evidence>
<dbReference type="InterPro" id="IPR000206">
    <property type="entry name" value="Ribosomal_bL12"/>
</dbReference>
<dbReference type="KEGG" id="oac:Oscil6304_4732"/>
<keyword evidence="1 5" id="KW-0689">Ribosomal protein</keyword>
<evidence type="ECO:0000256" key="1">
    <source>
        <dbReference type="ARBA" id="ARBA00022980"/>
    </source>
</evidence>
<dbReference type="PANTHER" id="PTHR45987:SF4">
    <property type="entry name" value="LARGE RIBOSOMAL SUBUNIT PROTEIN BL12M"/>
    <property type="match status" value="1"/>
</dbReference>
<keyword evidence="6" id="KW-1185">Reference proteome</keyword>
<dbReference type="GO" id="GO:0003729">
    <property type="term" value="F:mRNA binding"/>
    <property type="evidence" value="ECO:0007669"/>
    <property type="project" value="TreeGrafter"/>
</dbReference>
<evidence type="ECO:0000259" key="4">
    <source>
        <dbReference type="Pfam" id="PF00542"/>
    </source>
</evidence>
<dbReference type="GO" id="GO:0003735">
    <property type="term" value="F:structural constituent of ribosome"/>
    <property type="evidence" value="ECO:0007669"/>
    <property type="project" value="InterPro"/>
</dbReference>
<protein>
    <submittedName>
        <fullName evidence="5">Ribosomal protein L7/L12</fullName>
    </submittedName>
</protein>
<dbReference type="InParanoid" id="K9TPA8"/>
<dbReference type="PANTHER" id="PTHR45987">
    <property type="entry name" value="39S RIBOSOMAL PROTEIN L12"/>
    <property type="match status" value="1"/>
</dbReference>
<dbReference type="Proteomes" id="UP000010367">
    <property type="component" value="Chromosome"/>
</dbReference>
<organism evidence="5 6">
    <name type="scientific">Oscillatoria acuminata PCC 6304</name>
    <dbReference type="NCBI Taxonomy" id="56110"/>
    <lineage>
        <taxon>Bacteria</taxon>
        <taxon>Bacillati</taxon>
        <taxon>Cyanobacteriota</taxon>
        <taxon>Cyanophyceae</taxon>
        <taxon>Oscillatoriophycideae</taxon>
        <taxon>Oscillatoriales</taxon>
        <taxon>Oscillatoriaceae</taxon>
        <taxon>Oscillatoria</taxon>
    </lineage>
</organism>
<dbReference type="STRING" id="56110.Oscil6304_4732"/>
<keyword evidence="3" id="KW-1133">Transmembrane helix</keyword>
<dbReference type="EMBL" id="CP003607">
    <property type="protein sequence ID" value="AFY84243.1"/>
    <property type="molecule type" value="Genomic_DNA"/>
</dbReference>
<dbReference type="RefSeq" id="WP_015150861.1">
    <property type="nucleotide sequence ID" value="NC_019693.1"/>
</dbReference>
<gene>
    <name evidence="5" type="ORF">Oscil6304_4732</name>
</gene>
<dbReference type="InterPro" id="IPR014719">
    <property type="entry name" value="Ribosomal_bL12_C/ClpS-like"/>
</dbReference>
<dbReference type="Pfam" id="PF00542">
    <property type="entry name" value="Ribosomal_L12"/>
    <property type="match status" value="1"/>
</dbReference>
<dbReference type="HOGENOM" id="CLU_1633714_0_0_3"/>
<accession>K9TPA8</accession>
<feature type="domain" description="Large ribosomal subunit protein bL12 C-terminal" evidence="4">
    <location>
        <begin position="96"/>
        <end position="162"/>
    </location>
</feature>
<keyword evidence="2" id="KW-0687">Ribonucleoprotein</keyword>
<dbReference type="CDD" id="cd00387">
    <property type="entry name" value="Ribosomal_L7_L12"/>
    <property type="match status" value="1"/>
</dbReference>